<keyword evidence="9" id="KW-0012">Acyltransferase</keyword>
<comment type="subcellular location">
    <subcellularLocation>
        <location evidence="1">Cell membrane</location>
        <topology evidence="1">Multi-pass membrane protein</topology>
    </subcellularLocation>
</comment>
<keyword evidence="5 7" id="KW-1133">Transmembrane helix</keyword>
<name>A0ABW1U7H6_9LACO</name>
<protein>
    <submittedName>
        <fullName evidence="9">Acyltransferase family protein</fullName>
    </submittedName>
</protein>
<feature type="transmembrane region" description="Helical" evidence="7">
    <location>
        <begin position="86"/>
        <end position="103"/>
    </location>
</feature>
<comment type="similarity">
    <text evidence="2">Belongs to the acyltransferase 3 family.</text>
</comment>
<keyword evidence="6 7" id="KW-0472">Membrane</keyword>
<comment type="caution">
    <text evidence="9">The sequence shown here is derived from an EMBL/GenBank/DDBJ whole genome shotgun (WGS) entry which is preliminary data.</text>
</comment>
<evidence type="ECO:0000256" key="1">
    <source>
        <dbReference type="ARBA" id="ARBA00004651"/>
    </source>
</evidence>
<dbReference type="EMBL" id="JBHSSO010000011">
    <property type="protein sequence ID" value="MFC6289320.1"/>
    <property type="molecule type" value="Genomic_DNA"/>
</dbReference>
<feature type="transmembrane region" description="Helical" evidence="7">
    <location>
        <begin position="190"/>
        <end position="211"/>
    </location>
</feature>
<dbReference type="GO" id="GO:0016746">
    <property type="term" value="F:acyltransferase activity"/>
    <property type="evidence" value="ECO:0007669"/>
    <property type="project" value="UniProtKB-KW"/>
</dbReference>
<accession>A0ABW1U7H6</accession>
<gene>
    <name evidence="9" type="ORF">ACFP1M_03780</name>
</gene>
<dbReference type="PANTHER" id="PTHR40074:SF2">
    <property type="entry name" value="O-ACETYLTRANSFERASE WECH"/>
    <property type="match status" value="1"/>
</dbReference>
<keyword evidence="10" id="KW-1185">Reference proteome</keyword>
<evidence type="ECO:0000313" key="9">
    <source>
        <dbReference type="EMBL" id="MFC6289320.1"/>
    </source>
</evidence>
<dbReference type="Pfam" id="PF01757">
    <property type="entry name" value="Acyl_transf_3"/>
    <property type="match status" value="1"/>
</dbReference>
<evidence type="ECO:0000259" key="8">
    <source>
        <dbReference type="Pfam" id="PF01757"/>
    </source>
</evidence>
<proteinExistence type="inferred from homology"/>
<dbReference type="PANTHER" id="PTHR40074">
    <property type="entry name" value="O-ACETYLTRANSFERASE WECH"/>
    <property type="match status" value="1"/>
</dbReference>
<feature type="transmembrane region" description="Helical" evidence="7">
    <location>
        <begin position="46"/>
        <end position="66"/>
    </location>
</feature>
<evidence type="ECO:0000256" key="3">
    <source>
        <dbReference type="ARBA" id="ARBA00022475"/>
    </source>
</evidence>
<keyword evidence="4 7" id="KW-0812">Transmembrane</keyword>
<evidence type="ECO:0000256" key="5">
    <source>
        <dbReference type="ARBA" id="ARBA00022989"/>
    </source>
</evidence>
<feature type="transmembrane region" description="Helical" evidence="7">
    <location>
        <begin position="160"/>
        <end position="178"/>
    </location>
</feature>
<evidence type="ECO:0000313" key="10">
    <source>
        <dbReference type="Proteomes" id="UP001596258"/>
    </source>
</evidence>
<dbReference type="InterPro" id="IPR002656">
    <property type="entry name" value="Acyl_transf_3_dom"/>
</dbReference>
<feature type="transmembrane region" description="Helical" evidence="7">
    <location>
        <begin position="132"/>
        <end position="151"/>
    </location>
</feature>
<organism evidence="9 10">
    <name type="scientific">Levilactobacillus angrenensis</name>
    <dbReference type="NCBI Taxonomy" id="2486020"/>
    <lineage>
        <taxon>Bacteria</taxon>
        <taxon>Bacillati</taxon>
        <taxon>Bacillota</taxon>
        <taxon>Bacilli</taxon>
        <taxon>Lactobacillales</taxon>
        <taxon>Lactobacillaceae</taxon>
        <taxon>Levilactobacillus</taxon>
    </lineage>
</organism>
<evidence type="ECO:0000256" key="7">
    <source>
        <dbReference type="SAM" id="Phobius"/>
    </source>
</evidence>
<evidence type="ECO:0000256" key="2">
    <source>
        <dbReference type="ARBA" id="ARBA00007400"/>
    </source>
</evidence>
<feature type="transmembrane region" description="Helical" evidence="7">
    <location>
        <begin position="325"/>
        <end position="348"/>
    </location>
</feature>
<feature type="domain" description="Acyltransferase 3" evidence="8">
    <location>
        <begin position="14"/>
        <end position="340"/>
    </location>
</feature>
<dbReference type="Proteomes" id="UP001596258">
    <property type="component" value="Unassembled WGS sequence"/>
</dbReference>
<reference evidence="10" key="1">
    <citation type="journal article" date="2019" name="Int. J. Syst. Evol. Microbiol.">
        <title>The Global Catalogue of Microorganisms (GCM) 10K type strain sequencing project: providing services to taxonomists for standard genome sequencing and annotation.</title>
        <authorList>
            <consortium name="The Broad Institute Genomics Platform"/>
            <consortium name="The Broad Institute Genome Sequencing Center for Infectious Disease"/>
            <person name="Wu L."/>
            <person name="Ma J."/>
        </authorList>
    </citation>
    <scope>NUCLEOTIDE SEQUENCE [LARGE SCALE GENOMIC DNA]</scope>
    <source>
        <strain evidence="10">CCM 8893</strain>
    </source>
</reference>
<feature type="transmembrane region" description="Helical" evidence="7">
    <location>
        <begin position="289"/>
        <end position="313"/>
    </location>
</feature>
<feature type="transmembrane region" description="Helical" evidence="7">
    <location>
        <begin position="218"/>
        <end position="236"/>
    </location>
</feature>
<evidence type="ECO:0000256" key="4">
    <source>
        <dbReference type="ARBA" id="ARBA00022692"/>
    </source>
</evidence>
<feature type="transmembrane region" description="Helical" evidence="7">
    <location>
        <begin position="256"/>
        <end position="277"/>
    </location>
</feature>
<keyword evidence="3" id="KW-1003">Cell membrane</keyword>
<feature type="transmembrane region" description="Helical" evidence="7">
    <location>
        <begin position="15"/>
        <end position="34"/>
    </location>
</feature>
<keyword evidence="9" id="KW-0808">Transferase</keyword>
<sequence length="372" mass="42355">MIQKRAAPVADTGDYLKAFACTAVMAQTVLSFALTTAAGRQLQGGIAGVYLAIKFTAPAFICGIVMTTMRVSPARPHYGQYLRQQWSALGVPTLVWSLAYLLLLPQLQQHHAFQTVGQFGWQLVNGNAAPHLWYNTMMLQIIFLMPLWWALRRGWARHHGLIRVVTVLLLVGWLVWYNGVAVPTGQAAKWYLLDRACWGFAVYAVLGIGLASSPTHWLRGYTWLGLVVFGGLTWAWQDHQLLHTGRPLDLNRSSYYLPATVGYGLCVILLLVCLAHWHQRRQSRWLPVIHWLATYAYRAYLANVFWLEVIWLLGGRTLTAAHPVWGIVGCYVLTWCWSFATTYGLHLLEQRLKGTVRRWRQARQTARNRSNW</sequence>
<dbReference type="RefSeq" id="WP_125576915.1">
    <property type="nucleotide sequence ID" value="NZ_JBHSSO010000011.1"/>
</dbReference>
<evidence type="ECO:0000256" key="6">
    <source>
        <dbReference type="ARBA" id="ARBA00023136"/>
    </source>
</evidence>